<accession>A0AAD5RIW2</accession>
<dbReference type="Proteomes" id="UP001201980">
    <property type="component" value="Unassembled WGS sequence"/>
</dbReference>
<gene>
    <name evidence="3" type="ORF">MKZ38_007464</name>
</gene>
<keyword evidence="2" id="KW-0472">Membrane</keyword>
<dbReference type="InterPro" id="IPR038872">
    <property type="entry name" value="Put_GTT3"/>
</dbReference>
<feature type="transmembrane region" description="Helical" evidence="2">
    <location>
        <begin position="241"/>
        <end position="263"/>
    </location>
</feature>
<proteinExistence type="predicted"/>
<dbReference type="PANTHER" id="PTHR41807:SF1">
    <property type="entry name" value="GLUTATHIONE TRANSFERASE 3"/>
    <property type="match status" value="1"/>
</dbReference>
<evidence type="ECO:0000313" key="3">
    <source>
        <dbReference type="EMBL" id="KAJ2894514.1"/>
    </source>
</evidence>
<evidence type="ECO:0000313" key="4">
    <source>
        <dbReference type="Proteomes" id="UP001201980"/>
    </source>
</evidence>
<protein>
    <submittedName>
        <fullName evidence="3">Uncharacterized protein</fullName>
    </submittedName>
</protein>
<name>A0AAD5RIW2_9PEZI</name>
<keyword evidence="2" id="KW-1133">Transmembrane helix</keyword>
<dbReference type="GO" id="GO:0016020">
    <property type="term" value="C:membrane"/>
    <property type="evidence" value="ECO:0007669"/>
    <property type="project" value="TreeGrafter"/>
</dbReference>
<dbReference type="EMBL" id="JAKWBI020000488">
    <property type="protein sequence ID" value="KAJ2894514.1"/>
    <property type="molecule type" value="Genomic_DNA"/>
</dbReference>
<keyword evidence="4" id="KW-1185">Reference proteome</keyword>
<feature type="region of interest" description="Disordered" evidence="1">
    <location>
        <begin position="85"/>
        <end position="130"/>
    </location>
</feature>
<evidence type="ECO:0000256" key="2">
    <source>
        <dbReference type="SAM" id="Phobius"/>
    </source>
</evidence>
<dbReference type="PANTHER" id="PTHR41807">
    <property type="entry name" value="GLUTATHIONE TRANSFERASE 3"/>
    <property type="match status" value="1"/>
</dbReference>
<feature type="compositionally biased region" description="Polar residues" evidence="1">
    <location>
        <begin position="120"/>
        <end position="130"/>
    </location>
</feature>
<organism evidence="3 4">
    <name type="scientific">Zalerion maritima</name>
    <dbReference type="NCBI Taxonomy" id="339359"/>
    <lineage>
        <taxon>Eukaryota</taxon>
        <taxon>Fungi</taxon>
        <taxon>Dikarya</taxon>
        <taxon>Ascomycota</taxon>
        <taxon>Pezizomycotina</taxon>
        <taxon>Sordariomycetes</taxon>
        <taxon>Lulworthiomycetidae</taxon>
        <taxon>Lulworthiales</taxon>
        <taxon>Lulworthiaceae</taxon>
        <taxon>Zalerion</taxon>
    </lineage>
</organism>
<evidence type="ECO:0000256" key="1">
    <source>
        <dbReference type="SAM" id="MobiDB-lite"/>
    </source>
</evidence>
<sequence length="356" mass="38456">MSGISSWLQRQRKGDLVELATSLGINDLDGKRKGEIEAELEDFLAENAATLSSDPRLSGYYNTRRMGMTSPVKREAPAPAELRIMKRRTTKASTTPVEPEPSPSTSAEEEDTSMPVADTSAASTALTRTPGRTLSLASRIPLPATPADVAQAVDRSTTAVRNRMASMYAESKIPNHVTATRQTLSTVTSILFSVAAFEMYFLRKEILADRYAFTIPAVEVLGTNAYPISLPDMFLLVTSSFWYPALTWTFTSLVGPCLLGYFFNLSAAASSSSPRGRGRLNTSGSQPEHVIDPVTFSVAKALLSYVVYKQGVTFGGWIDPVAISRINDAVYGGWQGVLAGTAITGLASMYDAVLRK</sequence>
<comment type="caution">
    <text evidence="3">The sequence shown here is derived from an EMBL/GenBank/DDBJ whole genome shotgun (WGS) entry which is preliminary data.</text>
</comment>
<dbReference type="AlphaFoldDB" id="A0AAD5RIW2"/>
<reference evidence="3" key="1">
    <citation type="submission" date="2022-07" db="EMBL/GenBank/DDBJ databases">
        <title>Draft genome sequence of Zalerion maritima ATCC 34329, a (micro)plastics degrading marine fungus.</title>
        <authorList>
            <person name="Paco A."/>
            <person name="Goncalves M.F.M."/>
            <person name="Rocha-Santos T.A.P."/>
            <person name="Alves A."/>
        </authorList>
    </citation>
    <scope>NUCLEOTIDE SEQUENCE</scope>
    <source>
        <strain evidence="3">ATCC 34329</strain>
    </source>
</reference>
<keyword evidence="2" id="KW-0812">Transmembrane</keyword>